<feature type="region of interest" description="Disordered" evidence="1">
    <location>
        <begin position="115"/>
        <end position="175"/>
    </location>
</feature>
<gene>
    <name evidence="2" type="ordered locus">MTR_8g442770</name>
</gene>
<dbReference type="EMBL" id="CM001224">
    <property type="protein sequence ID" value="KEH19179.1"/>
    <property type="molecule type" value="Genomic_DNA"/>
</dbReference>
<evidence type="ECO:0000256" key="1">
    <source>
        <dbReference type="SAM" id="MobiDB-lite"/>
    </source>
</evidence>
<evidence type="ECO:0000313" key="2">
    <source>
        <dbReference type="EMBL" id="KEH19179.1"/>
    </source>
</evidence>
<dbReference type="EnsemblPlants" id="KEH19179">
    <property type="protein sequence ID" value="KEH19179"/>
    <property type="gene ID" value="MTR_8g442770"/>
</dbReference>
<name>A0A072TNU4_MEDTR</name>
<reference evidence="2 4" key="2">
    <citation type="journal article" date="2014" name="BMC Genomics">
        <title>An improved genome release (version Mt4.0) for the model legume Medicago truncatula.</title>
        <authorList>
            <person name="Tang H."/>
            <person name="Krishnakumar V."/>
            <person name="Bidwell S."/>
            <person name="Rosen B."/>
            <person name="Chan A."/>
            <person name="Zhou S."/>
            <person name="Gentzbittel L."/>
            <person name="Childs K.L."/>
            <person name="Yandell M."/>
            <person name="Gundlach H."/>
            <person name="Mayer K.F."/>
            <person name="Schwartz D.C."/>
            <person name="Town C.D."/>
        </authorList>
    </citation>
    <scope>GENOME REANNOTATION</scope>
    <source>
        <strain evidence="2">A17</strain>
        <strain evidence="3 4">cv. Jemalong A17</strain>
    </source>
</reference>
<reference evidence="3" key="3">
    <citation type="submission" date="2015-04" db="UniProtKB">
        <authorList>
            <consortium name="EnsemblPlants"/>
        </authorList>
    </citation>
    <scope>IDENTIFICATION</scope>
    <source>
        <strain evidence="3">cv. Jemalong A17</strain>
    </source>
</reference>
<accession>A0A072TNU4</accession>
<evidence type="ECO:0000313" key="4">
    <source>
        <dbReference type="Proteomes" id="UP000002051"/>
    </source>
</evidence>
<keyword evidence="4" id="KW-1185">Reference proteome</keyword>
<dbReference type="HOGENOM" id="CLU_1534813_0_0_1"/>
<dbReference type="Proteomes" id="UP000002051">
    <property type="component" value="Chromosome 8"/>
</dbReference>
<proteinExistence type="predicted"/>
<organism evidence="2 4">
    <name type="scientific">Medicago truncatula</name>
    <name type="common">Barrel medic</name>
    <name type="synonym">Medicago tribuloides</name>
    <dbReference type="NCBI Taxonomy" id="3880"/>
    <lineage>
        <taxon>Eukaryota</taxon>
        <taxon>Viridiplantae</taxon>
        <taxon>Streptophyta</taxon>
        <taxon>Embryophyta</taxon>
        <taxon>Tracheophyta</taxon>
        <taxon>Spermatophyta</taxon>
        <taxon>Magnoliopsida</taxon>
        <taxon>eudicotyledons</taxon>
        <taxon>Gunneridae</taxon>
        <taxon>Pentapetalae</taxon>
        <taxon>rosids</taxon>
        <taxon>fabids</taxon>
        <taxon>Fabales</taxon>
        <taxon>Fabaceae</taxon>
        <taxon>Papilionoideae</taxon>
        <taxon>50 kb inversion clade</taxon>
        <taxon>NPAAA clade</taxon>
        <taxon>Hologalegina</taxon>
        <taxon>IRL clade</taxon>
        <taxon>Trifolieae</taxon>
        <taxon>Medicago</taxon>
    </lineage>
</organism>
<evidence type="ECO:0000313" key="3">
    <source>
        <dbReference type="EnsemblPlants" id="KEH19179"/>
    </source>
</evidence>
<reference evidence="2 4" key="1">
    <citation type="journal article" date="2011" name="Nature">
        <title>The Medicago genome provides insight into the evolution of rhizobial symbioses.</title>
        <authorList>
            <person name="Young N.D."/>
            <person name="Debelle F."/>
            <person name="Oldroyd G.E."/>
            <person name="Geurts R."/>
            <person name="Cannon S.B."/>
            <person name="Udvardi M.K."/>
            <person name="Benedito V.A."/>
            <person name="Mayer K.F."/>
            <person name="Gouzy J."/>
            <person name="Schoof H."/>
            <person name="Van de Peer Y."/>
            <person name="Proost S."/>
            <person name="Cook D.R."/>
            <person name="Meyers B.C."/>
            <person name="Spannagl M."/>
            <person name="Cheung F."/>
            <person name="De Mita S."/>
            <person name="Krishnakumar V."/>
            <person name="Gundlach H."/>
            <person name="Zhou S."/>
            <person name="Mudge J."/>
            <person name="Bharti A.K."/>
            <person name="Murray J.D."/>
            <person name="Naoumkina M.A."/>
            <person name="Rosen B."/>
            <person name="Silverstein K.A."/>
            <person name="Tang H."/>
            <person name="Rombauts S."/>
            <person name="Zhao P.X."/>
            <person name="Zhou P."/>
            <person name="Barbe V."/>
            <person name="Bardou P."/>
            <person name="Bechner M."/>
            <person name="Bellec A."/>
            <person name="Berger A."/>
            <person name="Berges H."/>
            <person name="Bidwell S."/>
            <person name="Bisseling T."/>
            <person name="Choisne N."/>
            <person name="Couloux A."/>
            <person name="Denny R."/>
            <person name="Deshpande S."/>
            <person name="Dai X."/>
            <person name="Doyle J.J."/>
            <person name="Dudez A.M."/>
            <person name="Farmer A.D."/>
            <person name="Fouteau S."/>
            <person name="Franken C."/>
            <person name="Gibelin C."/>
            <person name="Gish J."/>
            <person name="Goldstein S."/>
            <person name="Gonzalez A.J."/>
            <person name="Green P.J."/>
            <person name="Hallab A."/>
            <person name="Hartog M."/>
            <person name="Hua A."/>
            <person name="Humphray S.J."/>
            <person name="Jeong D.H."/>
            <person name="Jing Y."/>
            <person name="Jocker A."/>
            <person name="Kenton S.M."/>
            <person name="Kim D.J."/>
            <person name="Klee K."/>
            <person name="Lai H."/>
            <person name="Lang C."/>
            <person name="Lin S."/>
            <person name="Macmil S.L."/>
            <person name="Magdelenat G."/>
            <person name="Matthews L."/>
            <person name="McCorrison J."/>
            <person name="Monaghan E.L."/>
            <person name="Mun J.H."/>
            <person name="Najar F.Z."/>
            <person name="Nicholson C."/>
            <person name="Noirot C."/>
            <person name="O'Bleness M."/>
            <person name="Paule C.R."/>
            <person name="Poulain J."/>
            <person name="Prion F."/>
            <person name="Qin B."/>
            <person name="Qu C."/>
            <person name="Retzel E.F."/>
            <person name="Riddle C."/>
            <person name="Sallet E."/>
            <person name="Samain S."/>
            <person name="Samson N."/>
            <person name="Sanders I."/>
            <person name="Saurat O."/>
            <person name="Scarpelli C."/>
            <person name="Schiex T."/>
            <person name="Segurens B."/>
            <person name="Severin A.J."/>
            <person name="Sherrier D.J."/>
            <person name="Shi R."/>
            <person name="Sims S."/>
            <person name="Singer S.R."/>
            <person name="Sinharoy S."/>
            <person name="Sterck L."/>
            <person name="Viollet A."/>
            <person name="Wang B.B."/>
            <person name="Wang K."/>
            <person name="Wang M."/>
            <person name="Wang X."/>
            <person name="Warfsmann J."/>
            <person name="Weissenbach J."/>
            <person name="White D.D."/>
            <person name="White J.D."/>
            <person name="Wiley G.B."/>
            <person name="Wincker P."/>
            <person name="Xing Y."/>
            <person name="Yang L."/>
            <person name="Yao Z."/>
            <person name="Ying F."/>
            <person name="Zhai J."/>
            <person name="Zhou L."/>
            <person name="Zuber A."/>
            <person name="Denarie J."/>
            <person name="Dixon R.A."/>
            <person name="May G.D."/>
            <person name="Schwartz D.C."/>
            <person name="Rogers J."/>
            <person name="Quetier F."/>
            <person name="Town C.D."/>
            <person name="Roe B.A."/>
        </authorList>
    </citation>
    <scope>NUCLEOTIDE SEQUENCE [LARGE SCALE GENOMIC DNA]</scope>
    <source>
        <strain evidence="2">A17</strain>
        <strain evidence="3 4">cv. Jemalong A17</strain>
    </source>
</reference>
<sequence length="175" mass="18856">MGCSRQFLGGTWFWLGTIITRPSAPSHLVEIVHGHFAMLFCLDPSHSIQCHVTVVFAHPTFSIERHPVSETSLHNIKINGQKSLTTASGNFVTTDSAFGDAVTVSVDSSTSSGRAVAVSRDSNSVKTRNQSKSRKKTNLNVEKKRAGQAVLMNVDGNSGDEVSNSKFLGDPVPDE</sequence>
<protein>
    <submittedName>
        <fullName evidence="2 3">Uncharacterized protein</fullName>
    </submittedName>
</protein>
<dbReference type="AlphaFoldDB" id="A0A072TNU4"/>